<comment type="subcellular location">
    <subcellularLocation>
        <location evidence="1">Membrane</location>
    </subcellularLocation>
</comment>
<evidence type="ECO:0000256" key="4">
    <source>
        <dbReference type="ARBA" id="ARBA00023136"/>
    </source>
</evidence>
<feature type="signal peptide" evidence="7">
    <location>
        <begin position="1"/>
        <end position="17"/>
    </location>
</feature>
<feature type="compositionally biased region" description="Basic and acidic residues" evidence="5">
    <location>
        <begin position="431"/>
        <end position="440"/>
    </location>
</feature>
<feature type="transmembrane region" description="Helical" evidence="6">
    <location>
        <begin position="319"/>
        <end position="345"/>
    </location>
</feature>
<keyword evidence="2 6" id="KW-0812">Transmembrane</keyword>
<sequence>MMNALALGLVLTSLVTAGFFNPSPEKQNPKEDVIVKEGRRVVVVEYEKDDGNTKVLISPQESLISHKFAENGFAANVKDKLSEKMEDAKEKIKEVSSSVLPDVAKVGNQEEEIHHRSSPGELVCDAYGKCKRIIASAMGKTKEGVAETAHEAADKVYTSEEGAKEAVSDTVGKVKDTATHAAHKVSDKIQEAKANVKDSASEISSKAKHEAAQKASRIQESAKEQVEKVKRQVYDAADATKKVKEDARREASRKMEGAKEMVSEKAEEWMENASGRARETASKVKKERQKELSEILRNAREVAVDVFNYMLPPERVASFMGILHLMGFAAAYGMCVWVTFASSYVLAGALPRQQFAMVQSKIYPVYFKAMASSVGMALLGHLMMSLSQRKGLFSVGGGMFQGFNLMASLAMILVNLLFLEPRASKVMLERMKKEKEEGSGKEGQTTEPTGVVDSDSTAAAAGRVTAGGTTTKENPEAAAAAKVQIIRLTATLQRLNSYSSFLNVLTLTSLTWHIAQLGQHLHTAC</sequence>
<reference evidence="9" key="2">
    <citation type="journal article" date="2024" name="Plant">
        <title>Genomic evolution and insights into agronomic trait innovations of Sesamum species.</title>
        <authorList>
            <person name="Miao H."/>
            <person name="Wang L."/>
            <person name="Qu L."/>
            <person name="Liu H."/>
            <person name="Sun Y."/>
            <person name="Le M."/>
            <person name="Wang Q."/>
            <person name="Wei S."/>
            <person name="Zheng Y."/>
            <person name="Lin W."/>
            <person name="Duan Y."/>
            <person name="Cao H."/>
            <person name="Xiong S."/>
            <person name="Wang X."/>
            <person name="Wei L."/>
            <person name="Li C."/>
            <person name="Ma Q."/>
            <person name="Ju M."/>
            <person name="Zhao R."/>
            <person name="Li G."/>
            <person name="Mu C."/>
            <person name="Tian Q."/>
            <person name="Mei H."/>
            <person name="Zhang T."/>
            <person name="Gao T."/>
            <person name="Zhang H."/>
        </authorList>
    </citation>
    <scope>NUCLEOTIDE SEQUENCE</scope>
    <source>
        <strain evidence="9">G02</strain>
    </source>
</reference>
<dbReference type="PANTHER" id="PTHR47652:SF3">
    <property type="entry name" value="MITOCHONDRIAL IMPORT INNER MEMBRANE TRANSLOCASE SUBUNIT TIM44"/>
    <property type="match status" value="1"/>
</dbReference>
<feature type="region of interest" description="Disordered" evidence="5">
    <location>
        <begin position="241"/>
        <end position="264"/>
    </location>
</feature>
<evidence type="ECO:0000256" key="7">
    <source>
        <dbReference type="SAM" id="SignalP"/>
    </source>
</evidence>
<accession>A0AAW2PX04</accession>
<feature type="transmembrane region" description="Helical" evidence="6">
    <location>
        <begin position="365"/>
        <end position="386"/>
    </location>
</feature>
<dbReference type="EMBL" id="JACGWJ010000016">
    <property type="protein sequence ID" value="KAL0360037.1"/>
    <property type="molecule type" value="Genomic_DNA"/>
</dbReference>
<dbReference type="GO" id="GO:0016020">
    <property type="term" value="C:membrane"/>
    <property type="evidence" value="ECO:0007669"/>
    <property type="project" value="UniProtKB-SubCell"/>
</dbReference>
<dbReference type="PANTHER" id="PTHR47652">
    <property type="entry name" value="MITOCHONDRIAL IMPORT INNER MEMBRANE TRANSLOCASE SUBUNIT TIM44"/>
    <property type="match status" value="1"/>
</dbReference>
<feature type="chain" id="PRO_5043486759" evidence="7">
    <location>
        <begin position="18"/>
        <end position="525"/>
    </location>
</feature>
<reference evidence="9" key="1">
    <citation type="submission" date="2020-06" db="EMBL/GenBank/DDBJ databases">
        <authorList>
            <person name="Li T."/>
            <person name="Hu X."/>
            <person name="Zhang T."/>
            <person name="Song X."/>
            <person name="Zhang H."/>
            <person name="Dai N."/>
            <person name="Sheng W."/>
            <person name="Hou X."/>
            <person name="Wei L."/>
        </authorList>
    </citation>
    <scope>NUCLEOTIDE SEQUENCE</scope>
    <source>
        <strain evidence="9">G02</strain>
        <tissue evidence="9">Leaf</tissue>
    </source>
</reference>
<protein>
    <submittedName>
        <fullName evidence="9">Transmembrane protein</fullName>
    </submittedName>
</protein>
<dbReference type="AlphaFoldDB" id="A0AAW2PX04"/>
<dbReference type="InterPro" id="IPR025423">
    <property type="entry name" value="TMEM205-like"/>
</dbReference>
<name>A0AAW2PX04_SESRA</name>
<evidence type="ECO:0000259" key="8">
    <source>
        <dbReference type="Pfam" id="PF13664"/>
    </source>
</evidence>
<evidence type="ECO:0000256" key="6">
    <source>
        <dbReference type="SAM" id="Phobius"/>
    </source>
</evidence>
<proteinExistence type="predicted"/>
<gene>
    <name evidence="9" type="ORF">Sradi_3688200</name>
</gene>
<organism evidence="9">
    <name type="scientific">Sesamum radiatum</name>
    <name type="common">Black benniseed</name>
    <dbReference type="NCBI Taxonomy" id="300843"/>
    <lineage>
        <taxon>Eukaryota</taxon>
        <taxon>Viridiplantae</taxon>
        <taxon>Streptophyta</taxon>
        <taxon>Embryophyta</taxon>
        <taxon>Tracheophyta</taxon>
        <taxon>Spermatophyta</taxon>
        <taxon>Magnoliopsida</taxon>
        <taxon>eudicotyledons</taxon>
        <taxon>Gunneridae</taxon>
        <taxon>Pentapetalae</taxon>
        <taxon>asterids</taxon>
        <taxon>lamiids</taxon>
        <taxon>Lamiales</taxon>
        <taxon>Pedaliaceae</taxon>
        <taxon>Sesamum</taxon>
    </lineage>
</organism>
<evidence type="ECO:0000256" key="1">
    <source>
        <dbReference type="ARBA" id="ARBA00004370"/>
    </source>
</evidence>
<dbReference type="Pfam" id="PF13664">
    <property type="entry name" value="DUF4149"/>
    <property type="match status" value="1"/>
</dbReference>
<evidence type="ECO:0000256" key="2">
    <source>
        <dbReference type="ARBA" id="ARBA00022692"/>
    </source>
</evidence>
<evidence type="ECO:0000313" key="9">
    <source>
        <dbReference type="EMBL" id="KAL0360037.1"/>
    </source>
</evidence>
<keyword evidence="3 6" id="KW-1133">Transmembrane helix</keyword>
<feature type="transmembrane region" description="Helical" evidence="6">
    <location>
        <begin position="398"/>
        <end position="419"/>
    </location>
</feature>
<evidence type="ECO:0000256" key="3">
    <source>
        <dbReference type="ARBA" id="ARBA00022989"/>
    </source>
</evidence>
<keyword evidence="4 6" id="KW-0472">Membrane</keyword>
<keyword evidence="7" id="KW-0732">Signal</keyword>
<feature type="domain" description="TMEM205-like" evidence="8">
    <location>
        <begin position="327"/>
        <end position="431"/>
    </location>
</feature>
<comment type="caution">
    <text evidence="9">The sequence shown here is derived from an EMBL/GenBank/DDBJ whole genome shotgun (WGS) entry which is preliminary data.</text>
</comment>
<dbReference type="Gene3D" id="1.20.120.20">
    <property type="entry name" value="Apolipoprotein"/>
    <property type="match status" value="1"/>
</dbReference>
<feature type="region of interest" description="Disordered" evidence="5">
    <location>
        <begin position="431"/>
        <end position="455"/>
    </location>
</feature>
<evidence type="ECO:0000256" key="5">
    <source>
        <dbReference type="SAM" id="MobiDB-lite"/>
    </source>
</evidence>
<dbReference type="SUPFAM" id="SSF58113">
    <property type="entry name" value="Apolipoprotein A-I"/>
    <property type="match status" value="1"/>
</dbReference>